<dbReference type="EMBL" id="RIBZ01000832">
    <property type="protein sequence ID" value="RNF85869.1"/>
    <property type="molecule type" value="Genomic_DNA"/>
</dbReference>
<dbReference type="AlphaFoldDB" id="A0A3M8SX43"/>
<evidence type="ECO:0000313" key="1">
    <source>
        <dbReference type="EMBL" id="RNF85869.1"/>
    </source>
</evidence>
<comment type="caution">
    <text evidence="1">The sequence shown here is derived from an EMBL/GenBank/DDBJ whole genome shotgun (WGS) entry which is preliminary data.</text>
</comment>
<name>A0A3M8SX43_9ACTN</name>
<accession>A0A3M8SX43</accession>
<keyword evidence="2" id="KW-1185">Reference proteome</keyword>
<proteinExistence type="predicted"/>
<organism evidence="1 2">
    <name type="scientific">Streptomyces botrytidirepellens</name>
    <dbReference type="NCBI Taxonomy" id="2486417"/>
    <lineage>
        <taxon>Bacteria</taxon>
        <taxon>Bacillati</taxon>
        <taxon>Actinomycetota</taxon>
        <taxon>Actinomycetes</taxon>
        <taxon>Kitasatosporales</taxon>
        <taxon>Streptomycetaceae</taxon>
        <taxon>Streptomyces</taxon>
    </lineage>
</organism>
<evidence type="ECO:0000313" key="2">
    <source>
        <dbReference type="Proteomes" id="UP000275401"/>
    </source>
</evidence>
<protein>
    <submittedName>
        <fullName evidence="1">Uncharacterized protein</fullName>
    </submittedName>
</protein>
<reference evidence="1 2" key="1">
    <citation type="submission" date="2018-11" db="EMBL/GenBank/DDBJ databases">
        <title>The Potential of Streptomyces as Biocontrol Agents against the Tomato grey mould, Botrytis cinerea (Gray mold) Frontiers in Microbiology.</title>
        <authorList>
            <person name="Li D."/>
        </authorList>
    </citation>
    <scope>NUCLEOTIDE SEQUENCE [LARGE SCALE GENOMIC DNA]</scope>
    <source>
        <strain evidence="1 2">NEAU-LD23</strain>
    </source>
</reference>
<gene>
    <name evidence="1" type="ORF">EEJ42_43205</name>
</gene>
<sequence length="73" mass="7202">MGCCFAGQVQEAAANPGGIHGAAHGEGSAACVAGGVVLVVHYSAGAELMEDAQEKVPLSRPLATLHQESAATT</sequence>
<dbReference type="Proteomes" id="UP000275401">
    <property type="component" value="Unassembled WGS sequence"/>
</dbReference>